<sequence>MDGKHIFQGHIYQYKLLFTLSSALGVTVLHSAQSAACERSFTVRSKFNLIRGYEAVAVIDTVDMHTTTLISNIRTPSIFAEDACRSEGLEPLTTRQTAKLALAFCLIWFAANWSVNASLEFTSVASSTILSSTSGFFTLVMGRVFKVETMSLVKIIAVTTSFLGVVLVSVSDSASAIPHDPAADVPGFLRHSLQASSILGDFLALLSALCYALYVILLKVKIKEESRIDMQLFFGFVGLFNILMLWPIGLILHLTGVEPLTIPPSGKAWTAVLINMFITVSSDYIYVIAMLKTTPLLVTIGLSLTIPIAIVGDYFLKIPTAPKAIFGAVLVLGAFALIGVENGKNAANNGKDRVENAENAPDTGRRT</sequence>
<feature type="transmembrane region" description="Helical" evidence="6">
    <location>
        <begin position="321"/>
        <end position="340"/>
    </location>
</feature>
<feature type="transmembrane region" description="Helical" evidence="6">
    <location>
        <begin position="198"/>
        <end position="220"/>
    </location>
</feature>
<organism evidence="8 9">
    <name type="scientific">Phellinidium pouzarii</name>
    <dbReference type="NCBI Taxonomy" id="167371"/>
    <lineage>
        <taxon>Eukaryota</taxon>
        <taxon>Fungi</taxon>
        <taxon>Dikarya</taxon>
        <taxon>Basidiomycota</taxon>
        <taxon>Agaricomycotina</taxon>
        <taxon>Agaricomycetes</taxon>
        <taxon>Hymenochaetales</taxon>
        <taxon>Hymenochaetaceae</taxon>
        <taxon>Phellinidium</taxon>
    </lineage>
</organism>
<dbReference type="OrthoDB" id="1436450at2759"/>
<protein>
    <recommendedName>
        <fullName evidence="7">EamA domain-containing protein</fullName>
    </recommendedName>
</protein>
<evidence type="ECO:0000259" key="7">
    <source>
        <dbReference type="Pfam" id="PF00892"/>
    </source>
</evidence>
<keyword evidence="9" id="KW-1185">Reference proteome</keyword>
<accession>A0A4V3XCY3</accession>
<proteinExistence type="predicted"/>
<reference evidence="8 9" key="1">
    <citation type="submission" date="2019-02" db="EMBL/GenBank/DDBJ databases">
        <title>Genome sequencing of the rare red list fungi Phellinidium pouzarii.</title>
        <authorList>
            <person name="Buettner E."/>
            <person name="Kellner H."/>
        </authorList>
    </citation>
    <scope>NUCLEOTIDE SEQUENCE [LARGE SCALE GENOMIC DNA]</scope>
    <source>
        <strain evidence="8 9">DSM 108285</strain>
    </source>
</reference>
<dbReference type="AlphaFoldDB" id="A0A4V3XCY3"/>
<dbReference type="InterPro" id="IPR000620">
    <property type="entry name" value="EamA_dom"/>
</dbReference>
<keyword evidence="3 6" id="KW-1133">Transmembrane helix</keyword>
<comment type="subcellular location">
    <subcellularLocation>
        <location evidence="1">Membrane</location>
        <topology evidence="1">Multi-pass membrane protein</topology>
    </subcellularLocation>
</comment>
<dbReference type="PANTHER" id="PTHR23051">
    <property type="entry name" value="SOLUTE CARRIER FAMILY 35, MEMBER F5"/>
    <property type="match status" value="1"/>
</dbReference>
<evidence type="ECO:0000313" key="8">
    <source>
        <dbReference type="EMBL" id="THH07613.1"/>
    </source>
</evidence>
<feature type="transmembrane region" description="Helical" evidence="6">
    <location>
        <begin position="296"/>
        <end position="315"/>
    </location>
</feature>
<evidence type="ECO:0000256" key="1">
    <source>
        <dbReference type="ARBA" id="ARBA00004141"/>
    </source>
</evidence>
<feature type="transmembrane region" description="Helical" evidence="6">
    <location>
        <begin position="152"/>
        <end position="171"/>
    </location>
</feature>
<evidence type="ECO:0000256" key="4">
    <source>
        <dbReference type="ARBA" id="ARBA00023136"/>
    </source>
</evidence>
<dbReference type="InterPro" id="IPR037185">
    <property type="entry name" value="EmrE-like"/>
</dbReference>
<gene>
    <name evidence="8" type="ORF">EW145_g3249</name>
</gene>
<feature type="transmembrane region" description="Helical" evidence="6">
    <location>
        <begin position="268"/>
        <end position="289"/>
    </location>
</feature>
<evidence type="ECO:0000256" key="3">
    <source>
        <dbReference type="ARBA" id="ARBA00022989"/>
    </source>
</evidence>
<dbReference type="Pfam" id="PF00892">
    <property type="entry name" value="EamA"/>
    <property type="match status" value="1"/>
</dbReference>
<keyword evidence="2 6" id="KW-0812">Transmembrane</keyword>
<evidence type="ECO:0000256" key="6">
    <source>
        <dbReference type="SAM" id="Phobius"/>
    </source>
</evidence>
<keyword evidence="4 6" id="KW-0472">Membrane</keyword>
<evidence type="ECO:0000256" key="5">
    <source>
        <dbReference type="SAM" id="MobiDB-lite"/>
    </source>
</evidence>
<dbReference type="GO" id="GO:0000329">
    <property type="term" value="C:fungal-type vacuole membrane"/>
    <property type="evidence" value="ECO:0007669"/>
    <property type="project" value="TreeGrafter"/>
</dbReference>
<feature type="transmembrane region" description="Helical" evidence="6">
    <location>
        <begin position="121"/>
        <end position="140"/>
    </location>
</feature>
<name>A0A4V3XCY3_9AGAM</name>
<evidence type="ECO:0000256" key="2">
    <source>
        <dbReference type="ARBA" id="ARBA00022692"/>
    </source>
</evidence>
<dbReference type="EMBL" id="SGPK01000134">
    <property type="protein sequence ID" value="THH07613.1"/>
    <property type="molecule type" value="Genomic_DNA"/>
</dbReference>
<dbReference type="Proteomes" id="UP000308199">
    <property type="component" value="Unassembled WGS sequence"/>
</dbReference>
<feature type="transmembrane region" description="Helical" evidence="6">
    <location>
        <begin position="97"/>
        <end position="115"/>
    </location>
</feature>
<feature type="region of interest" description="Disordered" evidence="5">
    <location>
        <begin position="348"/>
        <end position="367"/>
    </location>
</feature>
<comment type="caution">
    <text evidence="8">The sequence shown here is derived from an EMBL/GenBank/DDBJ whole genome shotgun (WGS) entry which is preliminary data.</text>
</comment>
<feature type="domain" description="EamA" evidence="7">
    <location>
        <begin position="99"/>
        <end position="169"/>
    </location>
</feature>
<dbReference type="PANTHER" id="PTHR23051:SF0">
    <property type="entry name" value="SOLUTE CARRIER FAMILY 35 MEMBER F5"/>
    <property type="match status" value="1"/>
</dbReference>
<dbReference type="SUPFAM" id="SSF103481">
    <property type="entry name" value="Multidrug resistance efflux transporter EmrE"/>
    <property type="match status" value="1"/>
</dbReference>
<evidence type="ECO:0000313" key="9">
    <source>
        <dbReference type="Proteomes" id="UP000308199"/>
    </source>
</evidence>
<feature type="transmembrane region" description="Helical" evidence="6">
    <location>
        <begin position="232"/>
        <end position="256"/>
    </location>
</feature>